<dbReference type="EMBL" id="RWIU01000004">
    <property type="protein sequence ID" value="RSK42700.1"/>
    <property type="molecule type" value="Genomic_DNA"/>
</dbReference>
<dbReference type="PROSITE" id="PS51257">
    <property type="entry name" value="PROKAR_LIPOPROTEIN"/>
    <property type="match status" value="1"/>
</dbReference>
<evidence type="ECO:0008006" key="4">
    <source>
        <dbReference type="Google" id="ProtNLM"/>
    </source>
</evidence>
<dbReference type="AlphaFoldDB" id="A0A428K8J3"/>
<accession>A0A428K8J3</accession>
<proteinExistence type="predicted"/>
<dbReference type="RefSeq" id="WP_125438450.1">
    <property type="nucleotide sequence ID" value="NZ_RWIU01000004.1"/>
</dbReference>
<protein>
    <recommendedName>
        <fullName evidence="4">Lipoprotein</fullName>
    </recommendedName>
</protein>
<evidence type="ECO:0000313" key="2">
    <source>
        <dbReference type="EMBL" id="RSK42700.1"/>
    </source>
</evidence>
<keyword evidence="3" id="KW-1185">Reference proteome</keyword>
<organism evidence="2 3">
    <name type="scientific">Hymenobacter perfusus</name>
    <dbReference type="NCBI Taxonomy" id="1236770"/>
    <lineage>
        <taxon>Bacteria</taxon>
        <taxon>Pseudomonadati</taxon>
        <taxon>Bacteroidota</taxon>
        <taxon>Cytophagia</taxon>
        <taxon>Cytophagales</taxon>
        <taxon>Hymenobacteraceae</taxon>
        <taxon>Hymenobacter</taxon>
    </lineage>
</organism>
<comment type="caution">
    <text evidence="2">The sequence shown here is derived from an EMBL/GenBank/DDBJ whole genome shotgun (WGS) entry which is preliminary data.</text>
</comment>
<feature type="signal peptide" evidence="1">
    <location>
        <begin position="1"/>
        <end position="27"/>
    </location>
</feature>
<sequence length="139" mass="14441">MKSTGFARFALVLGSVALGSCSIVPEAATPSSSTQSANNVAPICPDGDCPPGGGGGTGGGYTPTCVAPTSTIRARIVREARLYAYGRSWEPLNVIVGTQGCDGIYPFSVEFRTQNGVESWVGGRYNVNTGEIDVDYIDL</sequence>
<dbReference type="OrthoDB" id="886082at2"/>
<reference evidence="2 3" key="1">
    <citation type="submission" date="2018-12" db="EMBL/GenBank/DDBJ databases">
        <authorList>
            <person name="Feng G."/>
            <person name="Zhu H."/>
        </authorList>
    </citation>
    <scope>NUCLEOTIDE SEQUENCE [LARGE SCALE GENOMIC DNA]</scope>
    <source>
        <strain evidence="2 3">LMG 26000</strain>
    </source>
</reference>
<name>A0A428K8J3_9BACT</name>
<evidence type="ECO:0000313" key="3">
    <source>
        <dbReference type="Proteomes" id="UP000270291"/>
    </source>
</evidence>
<gene>
    <name evidence="2" type="ORF">EI293_12935</name>
</gene>
<dbReference type="Proteomes" id="UP000270291">
    <property type="component" value="Unassembled WGS sequence"/>
</dbReference>
<feature type="chain" id="PRO_5018973856" description="Lipoprotein" evidence="1">
    <location>
        <begin position="28"/>
        <end position="139"/>
    </location>
</feature>
<evidence type="ECO:0000256" key="1">
    <source>
        <dbReference type="SAM" id="SignalP"/>
    </source>
</evidence>
<keyword evidence="1" id="KW-0732">Signal</keyword>